<name>A0AA89CA20_PINIB</name>
<feature type="domain" description="NADAR" evidence="1">
    <location>
        <begin position="20"/>
        <end position="169"/>
    </location>
</feature>
<proteinExistence type="predicted"/>
<dbReference type="InterPro" id="IPR037238">
    <property type="entry name" value="YbiA-like_sf"/>
</dbReference>
<dbReference type="SUPFAM" id="SSF143990">
    <property type="entry name" value="YbiA-like"/>
    <property type="match status" value="1"/>
</dbReference>
<dbReference type="Gene3D" id="1.10.357.40">
    <property type="entry name" value="YbiA-like"/>
    <property type="match status" value="1"/>
</dbReference>
<organism evidence="2 3">
    <name type="scientific">Pinctada imbricata</name>
    <name type="common">Atlantic pearl-oyster</name>
    <name type="synonym">Pinctada martensii</name>
    <dbReference type="NCBI Taxonomy" id="66713"/>
    <lineage>
        <taxon>Eukaryota</taxon>
        <taxon>Metazoa</taxon>
        <taxon>Spiralia</taxon>
        <taxon>Lophotrochozoa</taxon>
        <taxon>Mollusca</taxon>
        <taxon>Bivalvia</taxon>
        <taxon>Autobranchia</taxon>
        <taxon>Pteriomorphia</taxon>
        <taxon>Pterioida</taxon>
        <taxon>Pterioidea</taxon>
        <taxon>Pteriidae</taxon>
        <taxon>Pinctada</taxon>
    </lineage>
</organism>
<dbReference type="EMBL" id="VSWD01000002">
    <property type="protein sequence ID" value="KAK3107430.1"/>
    <property type="molecule type" value="Genomic_DNA"/>
</dbReference>
<evidence type="ECO:0000313" key="2">
    <source>
        <dbReference type="EMBL" id="KAK3107430.1"/>
    </source>
</evidence>
<sequence length="175" mass="20731">MAMCTTKGNTSSDVNEQYEFFWSSDSPFSQWYFADMTIDGLTFNCAEQYMMYKKAVLMGDDNIASQILEERNPRAQKYLGRRVQNWNQLLWDKHCIDIVKKGNLEKFKQNKYLRRKLMSTFPKTLVEASPYDSIWGIGLHKSDKRAQHKQFWRGTNFLGYILTDIRNYLFAQETD</sequence>
<comment type="caution">
    <text evidence="2">The sequence shown here is derived from an EMBL/GenBank/DDBJ whole genome shotgun (WGS) entry which is preliminary data.</text>
</comment>
<evidence type="ECO:0000259" key="1">
    <source>
        <dbReference type="Pfam" id="PF08719"/>
    </source>
</evidence>
<protein>
    <recommendedName>
        <fullName evidence="1">NADAR domain-containing protein</fullName>
    </recommendedName>
</protein>
<dbReference type="Proteomes" id="UP001186944">
    <property type="component" value="Unassembled WGS sequence"/>
</dbReference>
<reference evidence="2" key="1">
    <citation type="submission" date="2019-08" db="EMBL/GenBank/DDBJ databases">
        <title>The improved chromosome-level genome for the pearl oyster Pinctada fucata martensii using PacBio sequencing and Hi-C.</title>
        <authorList>
            <person name="Zheng Z."/>
        </authorList>
    </citation>
    <scope>NUCLEOTIDE SEQUENCE</scope>
    <source>
        <strain evidence="2">ZZ-2019</strain>
        <tissue evidence="2">Adductor muscle</tissue>
    </source>
</reference>
<dbReference type="NCBIfam" id="TIGR02464">
    <property type="entry name" value="ribofla_fusion"/>
    <property type="match status" value="1"/>
</dbReference>
<accession>A0AA89CA20</accession>
<evidence type="ECO:0000313" key="3">
    <source>
        <dbReference type="Proteomes" id="UP001186944"/>
    </source>
</evidence>
<dbReference type="CDD" id="cd15457">
    <property type="entry name" value="NADAR"/>
    <property type="match status" value="1"/>
</dbReference>
<keyword evidence="3" id="KW-1185">Reference proteome</keyword>
<dbReference type="Pfam" id="PF08719">
    <property type="entry name" value="NADAR"/>
    <property type="match status" value="1"/>
</dbReference>
<dbReference type="AlphaFoldDB" id="A0AA89CA20"/>
<dbReference type="InterPro" id="IPR012816">
    <property type="entry name" value="NADAR"/>
</dbReference>
<gene>
    <name evidence="2" type="ORF">FSP39_014394</name>
</gene>